<protein>
    <submittedName>
        <fullName evidence="1">Uncharacterized protein</fullName>
    </submittedName>
</protein>
<sequence>MDSMDFMQMAATHPENNINRHKVYKKTFDELNLYLDSIQCYEKYIGFKFHNNKINFKVDTFTVDKSVYSKPFFESLEKKYKGTDTINFVKRIGQDSHGNDVEKLIFKMKVSRTPPQMGYDIYYYNISDNPTINIL</sequence>
<proteinExistence type="predicted"/>
<accession>A0ABW8YWC7</accession>
<organism evidence="1 2">
    <name type="scientific">Flavobacterium rhizosphaerae</name>
    <dbReference type="NCBI Taxonomy" id="3163298"/>
    <lineage>
        <taxon>Bacteria</taxon>
        <taxon>Pseudomonadati</taxon>
        <taxon>Bacteroidota</taxon>
        <taxon>Flavobacteriia</taxon>
        <taxon>Flavobacteriales</taxon>
        <taxon>Flavobacteriaceae</taxon>
        <taxon>Flavobacterium</taxon>
    </lineage>
</organism>
<reference evidence="1 2" key="1">
    <citation type="submission" date="2024-06" db="EMBL/GenBank/DDBJ databases">
        <authorList>
            <person name="Kaempfer P."/>
            <person name="Viver T."/>
        </authorList>
    </citation>
    <scope>NUCLEOTIDE SEQUENCE [LARGE SCALE GENOMIC DNA]</scope>
    <source>
        <strain evidence="1 2">ST-119</strain>
    </source>
</reference>
<keyword evidence="2" id="KW-1185">Reference proteome</keyword>
<evidence type="ECO:0000313" key="1">
    <source>
        <dbReference type="EMBL" id="MFL9843466.1"/>
    </source>
</evidence>
<dbReference type="Proteomes" id="UP001629156">
    <property type="component" value="Unassembled WGS sequence"/>
</dbReference>
<gene>
    <name evidence="1" type="ORF">ABS766_03430</name>
</gene>
<dbReference type="RefSeq" id="WP_408083717.1">
    <property type="nucleotide sequence ID" value="NZ_JBELPZ010000002.1"/>
</dbReference>
<dbReference type="EMBL" id="JBELPZ010000002">
    <property type="protein sequence ID" value="MFL9843466.1"/>
    <property type="molecule type" value="Genomic_DNA"/>
</dbReference>
<name>A0ABW8YWC7_9FLAO</name>
<evidence type="ECO:0000313" key="2">
    <source>
        <dbReference type="Proteomes" id="UP001629156"/>
    </source>
</evidence>
<comment type="caution">
    <text evidence="1">The sequence shown here is derived from an EMBL/GenBank/DDBJ whole genome shotgun (WGS) entry which is preliminary data.</text>
</comment>